<dbReference type="Pfam" id="PF25278">
    <property type="entry name" value="DUF7872"/>
    <property type="match status" value="1"/>
</dbReference>
<reference evidence="2" key="1">
    <citation type="submission" date="2021-02" db="EMBL/GenBank/DDBJ databases">
        <title>Genome sequence Cadophora malorum strain M34.</title>
        <authorList>
            <person name="Stefanovic E."/>
            <person name="Vu D."/>
            <person name="Scully C."/>
            <person name="Dijksterhuis J."/>
            <person name="Roader J."/>
            <person name="Houbraken J."/>
        </authorList>
    </citation>
    <scope>NUCLEOTIDE SEQUENCE</scope>
    <source>
        <strain evidence="2">M34</strain>
    </source>
</reference>
<dbReference type="Proteomes" id="UP000664132">
    <property type="component" value="Unassembled WGS sequence"/>
</dbReference>
<evidence type="ECO:0000259" key="1">
    <source>
        <dbReference type="Pfam" id="PF25278"/>
    </source>
</evidence>
<feature type="domain" description="DUF7872" evidence="1">
    <location>
        <begin position="136"/>
        <end position="348"/>
    </location>
</feature>
<name>A0A8H7T8J5_9HELO</name>
<proteinExistence type="predicted"/>
<dbReference type="EMBL" id="JAFJYH010000274">
    <property type="protein sequence ID" value="KAG4414243.1"/>
    <property type="molecule type" value="Genomic_DNA"/>
</dbReference>
<evidence type="ECO:0000313" key="2">
    <source>
        <dbReference type="EMBL" id="KAG4414243.1"/>
    </source>
</evidence>
<gene>
    <name evidence="2" type="ORF">IFR04_012615</name>
</gene>
<keyword evidence="3" id="KW-1185">Reference proteome</keyword>
<dbReference type="InterPro" id="IPR057194">
    <property type="entry name" value="DUF7872"/>
</dbReference>
<dbReference type="OrthoDB" id="2501761at2759"/>
<organism evidence="2 3">
    <name type="scientific">Cadophora malorum</name>
    <dbReference type="NCBI Taxonomy" id="108018"/>
    <lineage>
        <taxon>Eukaryota</taxon>
        <taxon>Fungi</taxon>
        <taxon>Dikarya</taxon>
        <taxon>Ascomycota</taxon>
        <taxon>Pezizomycotina</taxon>
        <taxon>Leotiomycetes</taxon>
        <taxon>Helotiales</taxon>
        <taxon>Ploettnerulaceae</taxon>
        <taxon>Cadophora</taxon>
    </lineage>
</organism>
<dbReference type="PANTHER" id="PTHR33339">
    <property type="entry name" value="LYSM DOMAIN-CONTAINING PROTEIN"/>
    <property type="match status" value="1"/>
</dbReference>
<accession>A0A8H7T8J5</accession>
<sequence>MDTFLKNWAAKNVTVQKTNNVQALADSFGAPNFFCGIDNFCNAGQPCLPVQLPAWYAMVAIQNWNSYMNSINTAIIFASSIVSLTLPGQHHAAKQVSTLFTTALSVIPLTGAVSQAAGVAQTGLSYLTGNLKVPESPNLFLKWSQISDSLATVVTEYQASVSTSLKTTLDAKVDDATSGIDTTLKGGQFLGIAQNFTQNDLQKLVTGSITIYSIGLALQAQKVFIYRFYPDTCPDDSLANRMCITGSGSGSQNVGYTMTKSDDNGNALSQSDSAKLLVDKYGLAKAQVLQQPAECFDLNGKKQLTNSFGASLPLDKTTKCIFNLLVCDQGSGQWDQNKGIVDNCRNNGLDV</sequence>
<dbReference type="AlphaFoldDB" id="A0A8H7T8J5"/>
<comment type="caution">
    <text evidence="2">The sequence shown here is derived from an EMBL/GenBank/DDBJ whole genome shotgun (WGS) entry which is preliminary data.</text>
</comment>
<protein>
    <recommendedName>
        <fullName evidence="1">DUF7872 domain-containing protein</fullName>
    </recommendedName>
</protein>
<dbReference type="PANTHER" id="PTHR33339:SF1">
    <property type="entry name" value="LYSM DOMAIN-CONTAINING PROTEIN"/>
    <property type="match status" value="1"/>
</dbReference>
<evidence type="ECO:0000313" key="3">
    <source>
        <dbReference type="Proteomes" id="UP000664132"/>
    </source>
</evidence>